<dbReference type="NCBIfam" id="TIGR01509">
    <property type="entry name" value="HAD-SF-IA-v3"/>
    <property type="match status" value="1"/>
</dbReference>
<dbReference type="RefSeq" id="WP_005458946.1">
    <property type="nucleotide sequence ID" value="NZ_CM001440.1"/>
</dbReference>
<accession>H5XJC3</accession>
<keyword evidence="2" id="KW-1185">Reference proteome</keyword>
<dbReference type="HOGENOM" id="CLU_129188_0_0_11"/>
<name>H5XJC3_9PSEU</name>
<dbReference type="PANTHER" id="PTHR43611">
    <property type="entry name" value="ALPHA-D-GLUCOSE 1-PHOSPHATE PHOSPHATASE"/>
    <property type="match status" value="1"/>
</dbReference>
<dbReference type="Proteomes" id="UP000002791">
    <property type="component" value="Chromosome"/>
</dbReference>
<reference evidence="1 2" key="1">
    <citation type="submission" date="2011-11" db="EMBL/GenBank/DDBJ databases">
        <title>The Noncontiguous Finished sequence of Saccharomonospora cyanea NA-134.</title>
        <authorList>
            <consortium name="US DOE Joint Genome Institute"/>
            <person name="Lucas S."/>
            <person name="Han J."/>
            <person name="Lapidus A."/>
            <person name="Cheng J.-F."/>
            <person name="Goodwin L."/>
            <person name="Pitluck S."/>
            <person name="Peters L."/>
            <person name="Ovchinnikova G."/>
            <person name="Lu M."/>
            <person name="Detter J.C."/>
            <person name="Han C."/>
            <person name="Tapia R."/>
            <person name="Land M."/>
            <person name="Hauser L."/>
            <person name="Kyrpides N."/>
            <person name="Ivanova N."/>
            <person name="Pagani I."/>
            <person name="Brambilla E.-M."/>
            <person name="Klenk H.-P."/>
            <person name="Woyke T."/>
        </authorList>
    </citation>
    <scope>NUCLEOTIDE SEQUENCE [LARGE SCALE GENOMIC DNA]</scope>
    <source>
        <strain evidence="1 2">NA-134</strain>
    </source>
</reference>
<dbReference type="InterPro" id="IPR036412">
    <property type="entry name" value="HAD-like_sf"/>
</dbReference>
<dbReference type="SUPFAM" id="SSF56784">
    <property type="entry name" value="HAD-like"/>
    <property type="match status" value="1"/>
</dbReference>
<sequence>MLRGLVLDYAGVLTDVGGDRLFAAVRTARAHGVRAALLSNSAGGPEARRGLTEWFDALVFSGEVGVAKPDAVVYRLTAEKLGVDAGACVFVDDSPRNVAGAVAAGMVGVRHVSVEETLTELEALFPVLVSGSR</sequence>
<protein>
    <submittedName>
        <fullName evidence="1">Haloacid dehalogenase superfamily protein, subfamily IA, variant 3 with third motif having DD or ED</fullName>
    </submittedName>
</protein>
<gene>
    <name evidence="1" type="ORF">SaccyDRAFT_4112</name>
</gene>
<organism evidence="1 2">
    <name type="scientific">Saccharomonospora cyanea NA-134</name>
    <dbReference type="NCBI Taxonomy" id="882082"/>
    <lineage>
        <taxon>Bacteria</taxon>
        <taxon>Bacillati</taxon>
        <taxon>Actinomycetota</taxon>
        <taxon>Actinomycetes</taxon>
        <taxon>Pseudonocardiales</taxon>
        <taxon>Pseudonocardiaceae</taxon>
        <taxon>Saccharomonospora</taxon>
    </lineage>
</organism>
<dbReference type="eggNOG" id="COG1011">
    <property type="taxonomic scope" value="Bacteria"/>
</dbReference>
<dbReference type="InterPro" id="IPR023214">
    <property type="entry name" value="HAD_sf"/>
</dbReference>
<proteinExistence type="predicted"/>
<dbReference type="Pfam" id="PF00702">
    <property type="entry name" value="Hydrolase"/>
    <property type="match status" value="1"/>
</dbReference>
<dbReference type="PANTHER" id="PTHR43611:SF3">
    <property type="entry name" value="FLAVIN MONONUCLEOTIDE HYDROLASE 1, CHLOROPLATIC"/>
    <property type="match status" value="1"/>
</dbReference>
<dbReference type="InterPro" id="IPR006439">
    <property type="entry name" value="HAD-SF_hydro_IA"/>
</dbReference>
<dbReference type="Gene3D" id="3.40.50.1000">
    <property type="entry name" value="HAD superfamily/HAD-like"/>
    <property type="match status" value="1"/>
</dbReference>
<evidence type="ECO:0000313" key="1">
    <source>
        <dbReference type="EMBL" id="EHR62933.1"/>
    </source>
</evidence>
<dbReference type="STRING" id="882082.SaccyDRAFT_4112"/>
<dbReference type="EMBL" id="CM001440">
    <property type="protein sequence ID" value="EHR62933.1"/>
    <property type="molecule type" value="Genomic_DNA"/>
</dbReference>
<dbReference type="AlphaFoldDB" id="H5XJC3"/>
<evidence type="ECO:0000313" key="2">
    <source>
        <dbReference type="Proteomes" id="UP000002791"/>
    </source>
</evidence>